<dbReference type="AlphaFoldDB" id="A0A6C0IRB3"/>
<protein>
    <submittedName>
        <fullName evidence="1">Uncharacterized protein</fullName>
    </submittedName>
</protein>
<reference evidence="1" key="1">
    <citation type="journal article" date="2020" name="Nature">
        <title>Giant virus diversity and host interactions through global metagenomics.</title>
        <authorList>
            <person name="Schulz F."/>
            <person name="Roux S."/>
            <person name="Paez-Espino D."/>
            <person name="Jungbluth S."/>
            <person name="Walsh D.A."/>
            <person name="Denef V.J."/>
            <person name="McMahon K.D."/>
            <person name="Konstantinidis K.T."/>
            <person name="Eloe-Fadrosh E.A."/>
            <person name="Kyrpides N.C."/>
            <person name="Woyke T."/>
        </authorList>
    </citation>
    <scope>NUCLEOTIDE SEQUENCE</scope>
    <source>
        <strain evidence="1">GVMAG-M-3300024261-37</strain>
    </source>
</reference>
<dbReference type="EMBL" id="MN740234">
    <property type="protein sequence ID" value="QHT95110.1"/>
    <property type="molecule type" value="Genomic_DNA"/>
</dbReference>
<proteinExistence type="predicted"/>
<accession>A0A6C0IRB3</accession>
<organism evidence="1">
    <name type="scientific">viral metagenome</name>
    <dbReference type="NCBI Taxonomy" id="1070528"/>
    <lineage>
        <taxon>unclassified sequences</taxon>
        <taxon>metagenomes</taxon>
        <taxon>organismal metagenomes</taxon>
    </lineage>
</organism>
<name>A0A6C0IRB3_9ZZZZ</name>
<evidence type="ECO:0000313" key="1">
    <source>
        <dbReference type="EMBL" id="QHT95110.1"/>
    </source>
</evidence>
<sequence>MSCFGYALSKPKNRKSKVKPFSNIKAIHVYENKYKIRTVIPNDPTKTKNYTNKN</sequence>